<evidence type="ECO:0000313" key="1">
    <source>
        <dbReference type="EMBL" id="CAB5224778.1"/>
    </source>
</evidence>
<reference evidence="1" key="1">
    <citation type="submission" date="2020-05" db="EMBL/GenBank/DDBJ databases">
        <authorList>
            <person name="Chiriac C."/>
            <person name="Salcher M."/>
            <person name="Ghai R."/>
            <person name="Kavagutti S V."/>
        </authorList>
    </citation>
    <scope>NUCLEOTIDE SEQUENCE</scope>
</reference>
<gene>
    <name evidence="1" type="ORF">UFOVP744_8</name>
</gene>
<sequence length="92" mass="10057">MSITTINSDYLASIAYSLQDIVDELASLPLDMDNDFYPRGTIVKASVGQSRFKPKSVWVSLGDGTYKHLTGKKGLIATHSRLDGYVDVVFSA</sequence>
<name>A0A6J7X2Q8_9CAUD</name>
<organism evidence="1">
    <name type="scientific">uncultured Caudovirales phage</name>
    <dbReference type="NCBI Taxonomy" id="2100421"/>
    <lineage>
        <taxon>Viruses</taxon>
        <taxon>Duplodnaviria</taxon>
        <taxon>Heunggongvirae</taxon>
        <taxon>Uroviricota</taxon>
        <taxon>Caudoviricetes</taxon>
        <taxon>Peduoviridae</taxon>
        <taxon>Maltschvirus</taxon>
        <taxon>Maltschvirus maltsch</taxon>
    </lineage>
</organism>
<dbReference type="EMBL" id="LR798338">
    <property type="protein sequence ID" value="CAB5224778.1"/>
    <property type="molecule type" value="Genomic_DNA"/>
</dbReference>
<protein>
    <submittedName>
        <fullName evidence="1">Uncharacterized protein</fullName>
    </submittedName>
</protein>
<accession>A0A6J7X2Q8</accession>
<proteinExistence type="predicted"/>